<comment type="subcellular location">
    <subcellularLocation>
        <location evidence="1">Cell membrane</location>
        <topology evidence="1">Multi-pass membrane protein</topology>
    </subcellularLocation>
</comment>
<keyword evidence="13" id="KW-1185">Reference proteome</keyword>
<dbReference type="InterPro" id="IPR027417">
    <property type="entry name" value="P-loop_NTPase"/>
</dbReference>
<dbReference type="PANTHER" id="PTHR43394:SF1">
    <property type="entry name" value="ATP-BINDING CASSETTE SUB-FAMILY B MEMBER 10, MITOCHONDRIAL"/>
    <property type="match status" value="1"/>
</dbReference>
<dbReference type="InterPro" id="IPR003593">
    <property type="entry name" value="AAA+_ATPase"/>
</dbReference>
<dbReference type="GO" id="GO:0016887">
    <property type="term" value="F:ATP hydrolysis activity"/>
    <property type="evidence" value="ECO:0007669"/>
    <property type="project" value="InterPro"/>
</dbReference>
<comment type="caution">
    <text evidence="12">The sequence shown here is derived from an EMBL/GenBank/DDBJ whole genome shotgun (WGS) entry which is preliminary data.</text>
</comment>
<evidence type="ECO:0000256" key="1">
    <source>
        <dbReference type="ARBA" id="ARBA00004651"/>
    </source>
</evidence>
<dbReference type="Gene3D" id="3.40.50.300">
    <property type="entry name" value="P-loop containing nucleotide triphosphate hydrolases"/>
    <property type="match status" value="1"/>
</dbReference>
<dbReference type="InterPro" id="IPR011527">
    <property type="entry name" value="ABC1_TM_dom"/>
</dbReference>
<evidence type="ECO:0000256" key="6">
    <source>
        <dbReference type="ARBA" id="ARBA00022840"/>
    </source>
</evidence>
<reference evidence="12 13" key="1">
    <citation type="submission" date="2018-11" db="EMBL/GenBank/DDBJ databases">
        <title>Erythrobacter spongiae sp. nov., isolated from a marine sponge.</title>
        <authorList>
            <person name="Zhuang L."/>
            <person name="Luo L."/>
        </authorList>
    </citation>
    <scope>NUCLEOTIDE SEQUENCE [LARGE SCALE GENOMIC DNA]</scope>
    <source>
        <strain evidence="12 13">HN-E23</strain>
    </source>
</reference>
<proteinExistence type="predicted"/>
<evidence type="ECO:0000259" key="10">
    <source>
        <dbReference type="PROSITE" id="PS50893"/>
    </source>
</evidence>
<dbReference type="AlphaFoldDB" id="A0A3N5CVM1"/>
<dbReference type="GO" id="GO:0005524">
    <property type="term" value="F:ATP binding"/>
    <property type="evidence" value="ECO:0007669"/>
    <property type="project" value="UniProtKB-KW"/>
</dbReference>
<dbReference type="GO" id="GO:0015421">
    <property type="term" value="F:ABC-type oligopeptide transporter activity"/>
    <property type="evidence" value="ECO:0007669"/>
    <property type="project" value="TreeGrafter"/>
</dbReference>
<evidence type="ECO:0000256" key="7">
    <source>
        <dbReference type="ARBA" id="ARBA00022989"/>
    </source>
</evidence>
<feature type="transmembrane region" description="Helical" evidence="9">
    <location>
        <begin position="139"/>
        <end position="172"/>
    </location>
</feature>
<protein>
    <submittedName>
        <fullName evidence="12">ABC transporter ATP-binding protein</fullName>
    </submittedName>
</protein>
<evidence type="ECO:0000313" key="12">
    <source>
        <dbReference type="EMBL" id="RPF71530.1"/>
    </source>
</evidence>
<name>A0A3N5CVM1_9SPHN</name>
<feature type="transmembrane region" description="Helical" evidence="9">
    <location>
        <begin position="273"/>
        <end position="294"/>
    </location>
</feature>
<evidence type="ECO:0000256" key="2">
    <source>
        <dbReference type="ARBA" id="ARBA00022448"/>
    </source>
</evidence>
<gene>
    <name evidence="12" type="ORF">EG799_07805</name>
</gene>
<keyword evidence="4 9" id="KW-0812">Transmembrane</keyword>
<dbReference type="OrthoDB" id="5288711at2"/>
<sequence>MNSLRFILELAQPYRKSLVGISVLTLAGSIFTLSIPWLAGQLLGGVIADRAPGIPLVVILLVGALVATTGLQIGSTILSAATSGHILADLRLQAYRHVQTLPQSFHDRSRQGEMLTLITFEVAMLSTFLTSTLATVPSLLLTAAGAVVLLFLIDPAMALFVPVLVPLFYILAKLAGRRLRVLSRRARMADADVVVAAETNLDMLPAIKAFAIEDARAESYSRALERARLVALSHSRIDAALAPAMGLLAALAAIGLVLTAGARFEANRDPGDLFSFLFYAALLARPVGGLANLYGQFQWAKGTLTRLRIVLSRDPEPGYAAGERPSRIAGSISFQDVHFSYPGRTGPLRGASLDIEKGEIVALTGANGAGKSTLVKLLTRFYEPQRGTILLDDTDIAAIHVQHLRRAIGMVPQRPLLFDGTLRENITLGIRNVDPDRLNAAIDLAQARDLVSALPEGLETRIGDHGVRLSGGQGQRIGLARALIGNPPILVLDEATSMYDLESEAAFVKDCMTALVDRTVIIITHRAATLALADRVAVVENGVIRTEECRPTR</sequence>
<dbReference type="GO" id="GO:0005886">
    <property type="term" value="C:plasma membrane"/>
    <property type="evidence" value="ECO:0007669"/>
    <property type="project" value="UniProtKB-SubCell"/>
</dbReference>
<evidence type="ECO:0000256" key="5">
    <source>
        <dbReference type="ARBA" id="ARBA00022741"/>
    </source>
</evidence>
<dbReference type="PROSITE" id="PS50929">
    <property type="entry name" value="ABC_TM1F"/>
    <property type="match status" value="1"/>
</dbReference>
<feature type="transmembrane region" description="Helical" evidence="9">
    <location>
        <begin position="21"/>
        <end position="39"/>
    </location>
</feature>
<dbReference type="Gene3D" id="1.20.1560.10">
    <property type="entry name" value="ABC transporter type 1, transmembrane domain"/>
    <property type="match status" value="1"/>
</dbReference>
<dbReference type="InterPro" id="IPR039421">
    <property type="entry name" value="Type_1_exporter"/>
</dbReference>
<dbReference type="PANTHER" id="PTHR43394">
    <property type="entry name" value="ATP-DEPENDENT PERMEASE MDL1, MITOCHONDRIAL"/>
    <property type="match status" value="1"/>
</dbReference>
<evidence type="ECO:0000259" key="11">
    <source>
        <dbReference type="PROSITE" id="PS50929"/>
    </source>
</evidence>
<evidence type="ECO:0000256" key="3">
    <source>
        <dbReference type="ARBA" id="ARBA00022475"/>
    </source>
</evidence>
<keyword evidence="3" id="KW-1003">Cell membrane</keyword>
<dbReference type="Pfam" id="PF00664">
    <property type="entry name" value="ABC_membrane"/>
    <property type="match status" value="1"/>
</dbReference>
<keyword evidence="7 9" id="KW-1133">Transmembrane helix</keyword>
<dbReference type="InterPro" id="IPR036640">
    <property type="entry name" value="ABC1_TM_sf"/>
</dbReference>
<feature type="domain" description="ABC transmembrane type-1" evidence="11">
    <location>
        <begin position="19"/>
        <end position="298"/>
    </location>
</feature>
<dbReference type="FunFam" id="3.40.50.300:FF:000299">
    <property type="entry name" value="ABC transporter ATP-binding protein/permease"/>
    <property type="match status" value="1"/>
</dbReference>
<dbReference type="SUPFAM" id="SSF52540">
    <property type="entry name" value="P-loop containing nucleoside triphosphate hydrolases"/>
    <property type="match status" value="1"/>
</dbReference>
<feature type="transmembrane region" description="Helical" evidence="9">
    <location>
        <begin position="114"/>
        <end position="133"/>
    </location>
</feature>
<dbReference type="EMBL" id="RPFZ01000001">
    <property type="protein sequence ID" value="RPF71530.1"/>
    <property type="molecule type" value="Genomic_DNA"/>
</dbReference>
<dbReference type="Pfam" id="PF00005">
    <property type="entry name" value="ABC_tran"/>
    <property type="match status" value="1"/>
</dbReference>
<organism evidence="12 13">
    <name type="scientific">Aurantiacibacter spongiae</name>
    <dbReference type="NCBI Taxonomy" id="2488860"/>
    <lineage>
        <taxon>Bacteria</taxon>
        <taxon>Pseudomonadati</taxon>
        <taxon>Pseudomonadota</taxon>
        <taxon>Alphaproteobacteria</taxon>
        <taxon>Sphingomonadales</taxon>
        <taxon>Erythrobacteraceae</taxon>
        <taxon>Aurantiacibacter</taxon>
    </lineage>
</organism>
<dbReference type="SMART" id="SM00382">
    <property type="entry name" value="AAA"/>
    <property type="match status" value="1"/>
</dbReference>
<keyword evidence="8 9" id="KW-0472">Membrane</keyword>
<accession>A0A3N5CVM1</accession>
<keyword evidence="6 12" id="KW-0067">ATP-binding</keyword>
<dbReference type="SUPFAM" id="SSF90123">
    <property type="entry name" value="ABC transporter transmembrane region"/>
    <property type="match status" value="1"/>
</dbReference>
<dbReference type="RefSeq" id="WP_123880076.1">
    <property type="nucleotide sequence ID" value="NZ_RPFZ01000001.1"/>
</dbReference>
<evidence type="ECO:0000256" key="4">
    <source>
        <dbReference type="ARBA" id="ARBA00022692"/>
    </source>
</evidence>
<evidence type="ECO:0000256" key="9">
    <source>
        <dbReference type="SAM" id="Phobius"/>
    </source>
</evidence>
<evidence type="ECO:0000256" key="8">
    <source>
        <dbReference type="ARBA" id="ARBA00023136"/>
    </source>
</evidence>
<dbReference type="InterPro" id="IPR003439">
    <property type="entry name" value="ABC_transporter-like_ATP-bd"/>
</dbReference>
<feature type="transmembrane region" description="Helical" evidence="9">
    <location>
        <begin position="239"/>
        <end position="261"/>
    </location>
</feature>
<keyword evidence="2" id="KW-0813">Transport</keyword>
<evidence type="ECO:0000313" key="13">
    <source>
        <dbReference type="Proteomes" id="UP000275232"/>
    </source>
</evidence>
<dbReference type="Proteomes" id="UP000275232">
    <property type="component" value="Unassembled WGS sequence"/>
</dbReference>
<feature type="transmembrane region" description="Helical" evidence="9">
    <location>
        <begin position="51"/>
        <end position="71"/>
    </location>
</feature>
<keyword evidence="5" id="KW-0547">Nucleotide-binding</keyword>
<dbReference type="PROSITE" id="PS50893">
    <property type="entry name" value="ABC_TRANSPORTER_2"/>
    <property type="match status" value="1"/>
</dbReference>
<feature type="domain" description="ABC transporter" evidence="10">
    <location>
        <begin position="332"/>
        <end position="552"/>
    </location>
</feature>